<dbReference type="FunFam" id="3.30.930.10:FF:000017">
    <property type="entry name" value="Elongation factor P--(R)-beta-lysine ligase"/>
    <property type="match status" value="1"/>
</dbReference>
<dbReference type="GO" id="GO:0004824">
    <property type="term" value="F:lysine-tRNA ligase activity"/>
    <property type="evidence" value="ECO:0007669"/>
    <property type="project" value="InterPro"/>
</dbReference>
<dbReference type="InterPro" id="IPR004525">
    <property type="entry name" value="EpmA"/>
</dbReference>
<evidence type="ECO:0000256" key="4">
    <source>
        <dbReference type="ARBA" id="ARBA00022840"/>
    </source>
</evidence>
<feature type="domain" description="Aminoacyl-transfer RNA synthetases class-II family profile" evidence="5">
    <location>
        <begin position="21"/>
        <end position="326"/>
    </location>
</feature>
<dbReference type="Pfam" id="PF00152">
    <property type="entry name" value="tRNA-synt_2"/>
    <property type="match status" value="1"/>
</dbReference>
<dbReference type="InterPro" id="IPR045864">
    <property type="entry name" value="aa-tRNA-synth_II/BPL/LPL"/>
</dbReference>
<dbReference type="InterPro" id="IPR018149">
    <property type="entry name" value="Lys-tRNA-synth_II_C"/>
</dbReference>
<dbReference type="PANTHER" id="PTHR42918">
    <property type="entry name" value="LYSYL-TRNA SYNTHETASE"/>
    <property type="match status" value="1"/>
</dbReference>
<dbReference type="PANTHER" id="PTHR42918:SF6">
    <property type="entry name" value="ELONGATION FACTOR P--(R)-BETA-LYSINE LIGASE"/>
    <property type="match status" value="1"/>
</dbReference>
<keyword evidence="2" id="KW-0436">Ligase</keyword>
<dbReference type="GO" id="GO:0005524">
    <property type="term" value="F:ATP binding"/>
    <property type="evidence" value="ECO:0007669"/>
    <property type="project" value="UniProtKB-KW"/>
</dbReference>
<reference evidence="6" key="1">
    <citation type="journal article" date="2015" name="Nature">
        <title>Complex archaea that bridge the gap between prokaryotes and eukaryotes.</title>
        <authorList>
            <person name="Spang A."/>
            <person name="Saw J.H."/>
            <person name="Jorgensen S.L."/>
            <person name="Zaremba-Niedzwiedzka K."/>
            <person name="Martijn J."/>
            <person name="Lind A.E."/>
            <person name="van Eijk R."/>
            <person name="Schleper C."/>
            <person name="Guy L."/>
            <person name="Ettema T.J."/>
        </authorList>
    </citation>
    <scope>NUCLEOTIDE SEQUENCE</scope>
</reference>
<evidence type="ECO:0000256" key="2">
    <source>
        <dbReference type="ARBA" id="ARBA00022598"/>
    </source>
</evidence>
<accession>A0A0F9REW0</accession>
<dbReference type="PRINTS" id="PR00982">
    <property type="entry name" value="TRNASYNTHLYS"/>
</dbReference>
<evidence type="ECO:0000313" key="6">
    <source>
        <dbReference type="EMBL" id="KKN53419.1"/>
    </source>
</evidence>
<dbReference type="EMBL" id="LAZR01000972">
    <property type="protein sequence ID" value="KKN53419.1"/>
    <property type="molecule type" value="Genomic_DNA"/>
</dbReference>
<comment type="subunit">
    <text evidence="1">Homodimer.</text>
</comment>
<name>A0A0F9REW0_9ZZZZ</name>
<dbReference type="InterPro" id="IPR004364">
    <property type="entry name" value="Aa-tRNA-synt_II"/>
</dbReference>
<evidence type="ECO:0000256" key="1">
    <source>
        <dbReference type="ARBA" id="ARBA00011738"/>
    </source>
</evidence>
<comment type="caution">
    <text evidence="6">The sequence shown here is derived from an EMBL/GenBank/DDBJ whole genome shotgun (WGS) entry which is preliminary data.</text>
</comment>
<evidence type="ECO:0000256" key="3">
    <source>
        <dbReference type="ARBA" id="ARBA00022741"/>
    </source>
</evidence>
<keyword evidence="3" id="KW-0547">Nucleotide-binding</keyword>
<dbReference type="NCBIfam" id="TIGR00462">
    <property type="entry name" value="genX"/>
    <property type="match status" value="1"/>
</dbReference>
<keyword evidence="4" id="KW-0067">ATP-binding</keyword>
<gene>
    <name evidence="6" type="ORF">LCGC14_0602430</name>
</gene>
<dbReference type="Gene3D" id="3.30.930.10">
    <property type="entry name" value="Bira Bifunctional Protein, Domain 2"/>
    <property type="match status" value="1"/>
</dbReference>
<dbReference type="AlphaFoldDB" id="A0A0F9REW0"/>
<dbReference type="InterPro" id="IPR006195">
    <property type="entry name" value="aa-tRNA-synth_II"/>
</dbReference>
<dbReference type="PROSITE" id="PS50862">
    <property type="entry name" value="AA_TRNA_LIGASE_II"/>
    <property type="match status" value="1"/>
</dbReference>
<protein>
    <recommendedName>
        <fullName evidence="5">Aminoacyl-transfer RNA synthetases class-II family profile domain-containing protein</fullName>
    </recommendedName>
</protein>
<evidence type="ECO:0000259" key="5">
    <source>
        <dbReference type="PROSITE" id="PS50862"/>
    </source>
</evidence>
<dbReference type="GO" id="GO:0005829">
    <property type="term" value="C:cytosol"/>
    <property type="evidence" value="ECO:0007669"/>
    <property type="project" value="TreeGrafter"/>
</dbReference>
<dbReference type="GO" id="GO:0006430">
    <property type="term" value="P:lysyl-tRNA aminoacylation"/>
    <property type="evidence" value="ECO:0007669"/>
    <property type="project" value="InterPro"/>
</dbReference>
<proteinExistence type="predicted"/>
<dbReference type="SUPFAM" id="SSF55681">
    <property type="entry name" value="Class II aaRS and biotin synthetases"/>
    <property type="match status" value="1"/>
</dbReference>
<dbReference type="NCBIfam" id="NF006828">
    <property type="entry name" value="PRK09350.1"/>
    <property type="match status" value="1"/>
</dbReference>
<organism evidence="6">
    <name type="scientific">marine sediment metagenome</name>
    <dbReference type="NCBI Taxonomy" id="412755"/>
    <lineage>
        <taxon>unclassified sequences</taxon>
        <taxon>metagenomes</taxon>
        <taxon>ecological metagenomes</taxon>
    </lineage>
</organism>
<dbReference type="GO" id="GO:0000049">
    <property type="term" value="F:tRNA binding"/>
    <property type="evidence" value="ECO:0007669"/>
    <property type="project" value="TreeGrafter"/>
</dbReference>
<sequence>MNQLDWQPSASLDVLERRAQLLADVRRFFYARDVMEVDTPILSQAAPTAPYLDSFHTEFDPLSSSAQRYFLQTSPEFAMKRLLAAGLTDIFQIAKVFRNSELGKHHNPEFTMIEWYRASLNYQGLMNEVDKLLQDVAQLPPAKFFSYARLFQQYVDIDVRTCNDVSIREKAFDLIQSLPVDWETDRDGWLELLMSEVIEPKLVFINTPIIVYDFPASQAQLAKLRQDEVGHMVAARFEVYAGGLELANGYDECTDADELRQRFKTDNDKRQNQGLPTMPIDIRLLASIEDGLPACTGVALGLDRLLMLMTQQASIEQVQAFSFNKS</sequence>